<dbReference type="GO" id="GO:0005634">
    <property type="term" value="C:nucleus"/>
    <property type="evidence" value="ECO:0007669"/>
    <property type="project" value="UniProtKB-SubCell"/>
</dbReference>
<keyword evidence="2 6" id="KW-0678">Repressor</keyword>
<dbReference type="EMBL" id="JAMRDG010000002">
    <property type="protein sequence ID" value="KAJ3687813.1"/>
    <property type="molecule type" value="Genomic_DNA"/>
</dbReference>
<proteinExistence type="predicted"/>
<evidence type="ECO:0000259" key="7">
    <source>
        <dbReference type="PROSITE" id="PS51754"/>
    </source>
</evidence>
<sequence length="193" mass="21819">MAKSLALTSLFTKTTKDTNGPWPSCKNQISNSDLEQNQTFKKITDEHDATFDMSKEVGLTESDRLFFEQGYTTKSIMEAAGIKVAQKNSTMIGAFRGGVAMAMESKDPYRDFRESMEQMVIAHGVKDWDWLQEMLGWYLRANGKRTHGMILGAFVDLLMNLAKSNSSNLSNHISSCSPCSWFSFEIENESERR</sequence>
<organism evidence="8 9">
    <name type="scientific">Rhynchospora tenuis</name>
    <dbReference type="NCBI Taxonomy" id="198213"/>
    <lineage>
        <taxon>Eukaryota</taxon>
        <taxon>Viridiplantae</taxon>
        <taxon>Streptophyta</taxon>
        <taxon>Embryophyta</taxon>
        <taxon>Tracheophyta</taxon>
        <taxon>Spermatophyta</taxon>
        <taxon>Magnoliopsida</taxon>
        <taxon>Liliopsida</taxon>
        <taxon>Poales</taxon>
        <taxon>Cyperaceae</taxon>
        <taxon>Cyperoideae</taxon>
        <taxon>Rhynchosporeae</taxon>
        <taxon>Rhynchospora</taxon>
    </lineage>
</organism>
<evidence type="ECO:0000256" key="1">
    <source>
        <dbReference type="ARBA" id="ARBA00004123"/>
    </source>
</evidence>
<name>A0AAD6EKM0_9POAL</name>
<dbReference type="Proteomes" id="UP001210211">
    <property type="component" value="Unassembled WGS sequence"/>
</dbReference>
<evidence type="ECO:0000256" key="5">
    <source>
        <dbReference type="ARBA" id="ARBA00023242"/>
    </source>
</evidence>
<comment type="function">
    <text evidence="6">Transcriptional repressor that regulates multiple aspects of plant growth and development.</text>
</comment>
<keyword evidence="9" id="KW-1185">Reference proteome</keyword>
<evidence type="ECO:0000256" key="6">
    <source>
        <dbReference type="RuleBase" id="RU367028"/>
    </source>
</evidence>
<dbReference type="InterPro" id="IPR038933">
    <property type="entry name" value="Ovate"/>
</dbReference>
<comment type="subcellular location">
    <subcellularLocation>
        <location evidence="1 6">Nucleus</location>
    </subcellularLocation>
</comment>
<dbReference type="Pfam" id="PF04844">
    <property type="entry name" value="Ovate"/>
    <property type="match status" value="1"/>
</dbReference>
<protein>
    <recommendedName>
        <fullName evidence="6">Transcription repressor</fullName>
    </recommendedName>
    <alternativeName>
        <fullName evidence="6">Ovate family protein</fullName>
    </alternativeName>
</protein>
<dbReference type="PANTHER" id="PTHR33057:SF26">
    <property type="entry name" value="TRANSCRIPTION REPRESSOR OFP13"/>
    <property type="match status" value="1"/>
</dbReference>
<accession>A0AAD6EKM0</accession>
<dbReference type="PROSITE" id="PS51754">
    <property type="entry name" value="OVATE"/>
    <property type="match status" value="1"/>
</dbReference>
<gene>
    <name evidence="8" type="ORF">LUZ61_016977</name>
</gene>
<comment type="caution">
    <text evidence="8">The sequence shown here is derived from an EMBL/GenBank/DDBJ whole genome shotgun (WGS) entry which is preliminary data.</text>
</comment>
<dbReference type="AlphaFoldDB" id="A0AAD6EKM0"/>
<dbReference type="NCBIfam" id="TIGR01568">
    <property type="entry name" value="A_thal_3678"/>
    <property type="match status" value="1"/>
</dbReference>
<evidence type="ECO:0000256" key="4">
    <source>
        <dbReference type="ARBA" id="ARBA00023163"/>
    </source>
</evidence>
<reference evidence="8 9" key="1">
    <citation type="journal article" date="2022" name="Cell">
        <title>Repeat-based holocentromeres influence genome architecture and karyotype evolution.</title>
        <authorList>
            <person name="Hofstatter P.G."/>
            <person name="Thangavel G."/>
            <person name="Lux T."/>
            <person name="Neumann P."/>
            <person name="Vondrak T."/>
            <person name="Novak P."/>
            <person name="Zhang M."/>
            <person name="Costa L."/>
            <person name="Castellani M."/>
            <person name="Scott A."/>
            <person name="Toegelov H."/>
            <person name="Fuchs J."/>
            <person name="Mata-Sucre Y."/>
            <person name="Dias Y."/>
            <person name="Vanzela A.L.L."/>
            <person name="Huettel B."/>
            <person name="Almeida C.C.S."/>
            <person name="Simkova H."/>
            <person name="Souza G."/>
            <person name="Pedrosa-Harand A."/>
            <person name="Macas J."/>
            <person name="Mayer K.F.X."/>
            <person name="Houben A."/>
            <person name="Marques A."/>
        </authorList>
    </citation>
    <scope>NUCLEOTIDE SEQUENCE [LARGE SCALE GENOMIC DNA]</scope>
    <source>
        <strain evidence="8">RhyTen1mFocal</strain>
    </source>
</reference>
<keyword evidence="4 6" id="KW-0804">Transcription</keyword>
<dbReference type="GO" id="GO:0045892">
    <property type="term" value="P:negative regulation of DNA-templated transcription"/>
    <property type="evidence" value="ECO:0007669"/>
    <property type="project" value="UniProtKB-UniRule"/>
</dbReference>
<evidence type="ECO:0000313" key="9">
    <source>
        <dbReference type="Proteomes" id="UP001210211"/>
    </source>
</evidence>
<dbReference type="PANTHER" id="PTHR33057">
    <property type="entry name" value="TRANSCRIPTION REPRESSOR OFP7-RELATED"/>
    <property type="match status" value="1"/>
</dbReference>
<evidence type="ECO:0000256" key="2">
    <source>
        <dbReference type="ARBA" id="ARBA00022491"/>
    </source>
</evidence>
<feature type="domain" description="OVATE" evidence="7">
    <location>
        <begin position="101"/>
        <end position="160"/>
    </location>
</feature>
<evidence type="ECO:0000256" key="3">
    <source>
        <dbReference type="ARBA" id="ARBA00023015"/>
    </source>
</evidence>
<keyword evidence="3 6" id="KW-0805">Transcription regulation</keyword>
<evidence type="ECO:0000313" key="8">
    <source>
        <dbReference type="EMBL" id="KAJ3687813.1"/>
    </source>
</evidence>
<keyword evidence="5 6" id="KW-0539">Nucleus</keyword>
<dbReference type="InterPro" id="IPR006458">
    <property type="entry name" value="Ovate_C"/>
</dbReference>